<evidence type="ECO:0000259" key="3">
    <source>
        <dbReference type="PROSITE" id="PS50234"/>
    </source>
</evidence>
<evidence type="ECO:0000313" key="4">
    <source>
        <dbReference type="EMBL" id="PAY23658.1"/>
    </source>
</evidence>
<evidence type="ECO:0000256" key="1">
    <source>
        <dbReference type="SAM" id="MobiDB-lite"/>
    </source>
</evidence>
<dbReference type="Pfam" id="PF13519">
    <property type="entry name" value="VWA_2"/>
    <property type="match status" value="1"/>
</dbReference>
<organism evidence="4 5">
    <name type="scientific">Dietzia natronolimnaea</name>
    <dbReference type="NCBI Taxonomy" id="161920"/>
    <lineage>
        <taxon>Bacteria</taxon>
        <taxon>Bacillati</taxon>
        <taxon>Actinomycetota</taxon>
        <taxon>Actinomycetes</taxon>
        <taxon>Mycobacteriales</taxon>
        <taxon>Dietziaceae</taxon>
        <taxon>Dietzia</taxon>
    </lineage>
</organism>
<proteinExistence type="predicted"/>
<keyword evidence="2" id="KW-0472">Membrane</keyword>
<sequence>MPPRPPTTSTGRGLTAVIAVLCLCALIAGAGLAGAPRVLGQQTPSDASRDGSAPGDGPASGDGSVAIVMDASSSMLEADVGGTRLAAAQSAARELVDSLPEGARVGMLAYGTEESDASDNRDAACRDVVTLAPVQPVDKAALTDRIDGLTARGYTPIGNALLAAAEELGDEGERSIVLVSDGLDTCAPPDPCEVAGDLAGAGVDMTVHTVGFLVDDAARAQLECIAGATGGRFTEASDAASLSGQLQFLTRRGIEGYQTRGTPFEMGLTLRDAPMLGEGLYLSELTGAAMSGGRGPAGHLGFEIPDGHIAHVSATLIPPVDPDPTSGVTAAGLRIEADHVAEECRVTGSDTSYEVGGGWKSPGATHLVIPATENEPACSPDGYRVIAQRTGVSASELEVEVLLQFEPVPSDGEITGYPAVQSVPADAPAPDFGAAVPVAGGTSFNGADAVGPGTYSDALVPGETRFYRVPVEWGERLALGLRVPGSVRGALDHIQLEVANPFRVKPSTAVRTTFEDGPEEVFLLDTVPVQYRNRDGDQEMSVQSQAGEHYIMVSLNDGSNSLPRGIEQPFELAVAIDGEPAPGPDWRPVFGDGPEPGLGGVAPTAPDQDPTAVDDGSVEAADEGAEGGTGWAWIAGGVLVVALAVVVGVALVRGRRGGGAGR</sequence>
<protein>
    <recommendedName>
        <fullName evidence="3">VWFA domain-containing protein</fullName>
    </recommendedName>
</protein>
<dbReference type="InterPro" id="IPR002035">
    <property type="entry name" value="VWF_A"/>
</dbReference>
<feature type="region of interest" description="Disordered" evidence="1">
    <location>
        <begin position="591"/>
        <end position="624"/>
    </location>
</feature>
<feature type="region of interest" description="Disordered" evidence="1">
    <location>
        <begin position="41"/>
        <end position="64"/>
    </location>
</feature>
<name>A0A2A2WR43_9ACTN</name>
<keyword evidence="2" id="KW-1133">Transmembrane helix</keyword>
<dbReference type="InterPro" id="IPR051266">
    <property type="entry name" value="CLCR"/>
</dbReference>
<dbReference type="SMART" id="SM00327">
    <property type="entry name" value="VWA"/>
    <property type="match status" value="1"/>
</dbReference>
<feature type="transmembrane region" description="Helical" evidence="2">
    <location>
        <begin position="631"/>
        <end position="652"/>
    </location>
</feature>
<feature type="domain" description="VWFA" evidence="3">
    <location>
        <begin position="64"/>
        <end position="249"/>
    </location>
</feature>
<evidence type="ECO:0000313" key="5">
    <source>
        <dbReference type="Proteomes" id="UP000218810"/>
    </source>
</evidence>
<dbReference type="Proteomes" id="UP000218810">
    <property type="component" value="Unassembled WGS sequence"/>
</dbReference>
<dbReference type="PANTHER" id="PTHR10579">
    <property type="entry name" value="CALCIUM-ACTIVATED CHLORIDE CHANNEL REGULATOR"/>
    <property type="match status" value="1"/>
</dbReference>
<gene>
    <name evidence="4" type="ORF">CEY15_07125</name>
</gene>
<dbReference type="EMBL" id="NTGA01000013">
    <property type="protein sequence ID" value="PAY23658.1"/>
    <property type="molecule type" value="Genomic_DNA"/>
</dbReference>
<dbReference type="PROSITE" id="PS50234">
    <property type="entry name" value="VWFA"/>
    <property type="match status" value="1"/>
</dbReference>
<dbReference type="Gene3D" id="3.40.50.410">
    <property type="entry name" value="von Willebrand factor, type A domain"/>
    <property type="match status" value="1"/>
</dbReference>
<keyword evidence="2" id="KW-0812">Transmembrane</keyword>
<accession>A0A2A2WR43</accession>
<dbReference type="InterPro" id="IPR036465">
    <property type="entry name" value="vWFA_dom_sf"/>
</dbReference>
<dbReference type="AlphaFoldDB" id="A0A2A2WR43"/>
<dbReference type="SUPFAM" id="SSF53300">
    <property type="entry name" value="vWA-like"/>
    <property type="match status" value="1"/>
</dbReference>
<reference evidence="5" key="1">
    <citation type="submission" date="2017-09" db="EMBL/GenBank/DDBJ databases">
        <authorList>
            <person name="Zhang Y."/>
            <person name="Huang X."/>
            <person name="Liu J."/>
            <person name="Lu L."/>
            <person name="Peng K."/>
        </authorList>
    </citation>
    <scope>NUCLEOTIDE SEQUENCE [LARGE SCALE GENOMIC DNA]</scope>
    <source>
        <strain evidence="5">S-XJ-1</strain>
    </source>
</reference>
<keyword evidence="5" id="KW-1185">Reference proteome</keyword>
<evidence type="ECO:0000256" key="2">
    <source>
        <dbReference type="SAM" id="Phobius"/>
    </source>
</evidence>
<comment type="caution">
    <text evidence="4">The sequence shown here is derived from an EMBL/GenBank/DDBJ whole genome shotgun (WGS) entry which is preliminary data.</text>
</comment>
<dbReference type="PANTHER" id="PTHR10579:SF43">
    <property type="entry name" value="ZINC FINGER (C3HC4-TYPE RING FINGER) FAMILY PROTEIN"/>
    <property type="match status" value="1"/>
</dbReference>